<dbReference type="SMART" id="SM00829">
    <property type="entry name" value="PKS_ER"/>
    <property type="match status" value="1"/>
</dbReference>
<dbReference type="FunFam" id="3.40.50.720:FF:000003">
    <property type="entry name" value="S-(hydroxymethyl)glutathione dehydrogenase"/>
    <property type="match status" value="1"/>
</dbReference>
<dbReference type="GO" id="GO:0008270">
    <property type="term" value="F:zinc ion binding"/>
    <property type="evidence" value="ECO:0007669"/>
    <property type="project" value="InterPro"/>
</dbReference>
<dbReference type="Proteomes" id="UP000553981">
    <property type="component" value="Unassembled WGS sequence"/>
</dbReference>
<comment type="similarity">
    <text evidence="2 7">Belongs to the zinc-containing alcohol dehydrogenase family.</text>
</comment>
<name>A0A7Y0UI38_9ACTO</name>
<dbReference type="GO" id="GO:0046294">
    <property type="term" value="P:formaldehyde catabolic process"/>
    <property type="evidence" value="ECO:0007669"/>
    <property type="project" value="TreeGrafter"/>
</dbReference>
<dbReference type="EMBL" id="JABCUI010000004">
    <property type="protein sequence ID" value="NMW87767.1"/>
    <property type="molecule type" value="Genomic_DNA"/>
</dbReference>
<evidence type="ECO:0000256" key="5">
    <source>
        <dbReference type="ARBA" id="ARBA00023002"/>
    </source>
</evidence>
<evidence type="ECO:0000259" key="8">
    <source>
        <dbReference type="SMART" id="SM00829"/>
    </source>
</evidence>
<evidence type="ECO:0000256" key="2">
    <source>
        <dbReference type="ARBA" id="ARBA00008072"/>
    </source>
</evidence>
<evidence type="ECO:0000256" key="4">
    <source>
        <dbReference type="ARBA" id="ARBA00022833"/>
    </source>
</evidence>
<dbReference type="Gene3D" id="3.40.50.720">
    <property type="entry name" value="NAD(P)-binding Rossmann-like Domain"/>
    <property type="match status" value="1"/>
</dbReference>
<dbReference type="InterPro" id="IPR002328">
    <property type="entry name" value="ADH_Zn_CS"/>
</dbReference>
<dbReference type="AlphaFoldDB" id="A0A7Y0UI38"/>
<dbReference type="GO" id="GO:0051903">
    <property type="term" value="F:S-(hydroxymethyl)glutathione dehydrogenase [NAD(P)+] activity"/>
    <property type="evidence" value="ECO:0007669"/>
    <property type="project" value="TreeGrafter"/>
</dbReference>
<evidence type="ECO:0000313" key="10">
    <source>
        <dbReference type="Proteomes" id="UP000553981"/>
    </source>
</evidence>
<evidence type="ECO:0000256" key="3">
    <source>
        <dbReference type="ARBA" id="ARBA00022723"/>
    </source>
</evidence>
<protein>
    <submittedName>
        <fullName evidence="9">Zn-dependent alcohol dehydrogenase</fullName>
    </submittedName>
</protein>
<dbReference type="SUPFAM" id="SSF51735">
    <property type="entry name" value="NAD(P)-binding Rossmann-fold domains"/>
    <property type="match status" value="1"/>
</dbReference>
<dbReference type="PROSITE" id="PS00059">
    <property type="entry name" value="ADH_ZINC"/>
    <property type="match status" value="1"/>
</dbReference>
<feature type="domain" description="Enoyl reductase (ER)" evidence="8">
    <location>
        <begin position="48"/>
        <end position="404"/>
    </location>
</feature>
<comment type="caution">
    <text evidence="9">The sequence shown here is derived from an EMBL/GenBank/DDBJ whole genome shotgun (WGS) entry which is preliminary data.</text>
</comment>
<dbReference type="SUPFAM" id="SSF50129">
    <property type="entry name" value="GroES-like"/>
    <property type="match status" value="2"/>
</dbReference>
<dbReference type="InterPro" id="IPR020843">
    <property type="entry name" value="ER"/>
</dbReference>
<dbReference type="InterPro" id="IPR036291">
    <property type="entry name" value="NAD(P)-bd_dom_sf"/>
</dbReference>
<dbReference type="InterPro" id="IPR013154">
    <property type="entry name" value="ADH-like_N"/>
</dbReference>
<evidence type="ECO:0000256" key="6">
    <source>
        <dbReference type="ARBA" id="ARBA00023027"/>
    </source>
</evidence>
<sequence length="407" mass="43960">MKEGPRSLVKRQRDEIIEHKVGDSNPVPNGLSKEKVMPQKIRASIAYGVGKGFSKPEELILDDPIKAEVLVNIEASGLCHSDLHLVEDDDKMFEFPAVLGHEVAGTVEAVGPEVMGIKPGDHVVATLEQICGHCDKCMGGKAHSCRHQEECVRQPGEPPRLQFPDGRPITQVLGIGGFASKSLIHQNQLAVVNNQVDMAEAACIGCATITGFGAAKNSAKVQPGDLVAVIGTGGIGLNVISGARVCGARTIIAIDVFDNKLEFAKKFGATHVVNAKKEDPVEAVRRITGGGVDKSFEAIGFTETMKQCWDMLAQGGTAYCIGLAKPDATISLEIDPINLLFMQRGFKGVWMGATNPKHDIPYYADLAVDGRLNMHDIVTQRIRLDQITEAYEQLMRGEVIRSVITEF</sequence>
<dbReference type="CDD" id="cd08279">
    <property type="entry name" value="Zn_ADH_class_III"/>
    <property type="match status" value="1"/>
</dbReference>
<dbReference type="Pfam" id="PF00107">
    <property type="entry name" value="ADH_zinc_N"/>
    <property type="match status" value="1"/>
</dbReference>
<dbReference type="Pfam" id="PF08240">
    <property type="entry name" value="ADH_N"/>
    <property type="match status" value="1"/>
</dbReference>
<keyword evidence="3 7" id="KW-0479">Metal-binding</keyword>
<proteinExistence type="inferred from homology"/>
<dbReference type="InterPro" id="IPR013149">
    <property type="entry name" value="ADH-like_C"/>
</dbReference>
<organism evidence="9 10">
    <name type="scientific">Mobiluncus curtisii</name>
    <dbReference type="NCBI Taxonomy" id="2051"/>
    <lineage>
        <taxon>Bacteria</taxon>
        <taxon>Bacillati</taxon>
        <taxon>Actinomycetota</taxon>
        <taxon>Actinomycetes</taxon>
        <taxon>Actinomycetales</taxon>
        <taxon>Actinomycetaceae</taxon>
        <taxon>Mobiluncus</taxon>
    </lineage>
</organism>
<comment type="cofactor">
    <cofactor evidence="1 7">
        <name>Zn(2+)</name>
        <dbReference type="ChEBI" id="CHEBI:29105"/>
    </cofactor>
</comment>
<keyword evidence="5" id="KW-0560">Oxidoreductase</keyword>
<dbReference type="Gene3D" id="3.90.180.10">
    <property type="entry name" value="Medium-chain alcohol dehydrogenases, catalytic domain"/>
    <property type="match status" value="1"/>
</dbReference>
<keyword evidence="6" id="KW-0520">NAD</keyword>
<evidence type="ECO:0000256" key="1">
    <source>
        <dbReference type="ARBA" id="ARBA00001947"/>
    </source>
</evidence>
<dbReference type="InterPro" id="IPR011032">
    <property type="entry name" value="GroES-like_sf"/>
</dbReference>
<dbReference type="PANTHER" id="PTHR43880:SF12">
    <property type="entry name" value="ALCOHOL DEHYDROGENASE CLASS-3"/>
    <property type="match status" value="1"/>
</dbReference>
<reference evidence="9 10" key="1">
    <citation type="submission" date="2020-04" db="EMBL/GenBank/DDBJ databases">
        <title>Antimicrobial susceptibility and clonality of vaginal-derived multi-drug resistant Mobiluncus isolates in China.</title>
        <authorList>
            <person name="Zhang X."/>
        </authorList>
    </citation>
    <scope>NUCLEOTIDE SEQUENCE [LARGE SCALE GENOMIC DNA]</scope>
    <source>
        <strain evidence="9 10">19</strain>
    </source>
</reference>
<accession>A0A7Y0UI38</accession>
<evidence type="ECO:0000313" key="9">
    <source>
        <dbReference type="EMBL" id="NMW87767.1"/>
    </source>
</evidence>
<evidence type="ECO:0000256" key="7">
    <source>
        <dbReference type="RuleBase" id="RU361277"/>
    </source>
</evidence>
<dbReference type="GO" id="GO:0005829">
    <property type="term" value="C:cytosol"/>
    <property type="evidence" value="ECO:0007669"/>
    <property type="project" value="TreeGrafter"/>
</dbReference>
<keyword evidence="4 7" id="KW-0862">Zinc</keyword>
<dbReference type="PANTHER" id="PTHR43880">
    <property type="entry name" value="ALCOHOL DEHYDROGENASE"/>
    <property type="match status" value="1"/>
</dbReference>
<gene>
    <name evidence="9" type="ORF">HHJ67_08455</name>
</gene>